<reference evidence="2" key="1">
    <citation type="submission" date="2018-04" db="EMBL/GenBank/DDBJ databases">
        <title>Transcriptome of Schizaphis graminum biotype I.</title>
        <authorList>
            <person name="Scully E.D."/>
            <person name="Geib S.M."/>
            <person name="Palmer N.A."/>
            <person name="Koch K."/>
            <person name="Bradshaw J."/>
            <person name="Heng-Moss T."/>
            <person name="Sarath G."/>
        </authorList>
    </citation>
    <scope>NUCLEOTIDE SEQUENCE</scope>
</reference>
<dbReference type="InterPro" id="IPR001005">
    <property type="entry name" value="SANT/Myb"/>
</dbReference>
<dbReference type="InterPro" id="IPR044822">
    <property type="entry name" value="Myb_DNA-bind_4"/>
</dbReference>
<feature type="domain" description="Myb-like" evidence="1">
    <location>
        <begin position="9"/>
        <end position="75"/>
    </location>
</feature>
<evidence type="ECO:0000259" key="1">
    <source>
        <dbReference type="PROSITE" id="PS50090"/>
    </source>
</evidence>
<dbReference type="PROSITE" id="PS50090">
    <property type="entry name" value="MYB_LIKE"/>
    <property type="match status" value="1"/>
</dbReference>
<protein>
    <submittedName>
        <fullName evidence="2">Trihelix transcription factor GT-4</fullName>
    </submittedName>
</protein>
<dbReference type="Gene3D" id="1.10.10.60">
    <property type="entry name" value="Homeodomain-like"/>
    <property type="match status" value="1"/>
</dbReference>
<organism evidence="2">
    <name type="scientific">Schizaphis graminum</name>
    <name type="common">Green bug aphid</name>
    <dbReference type="NCBI Taxonomy" id="13262"/>
    <lineage>
        <taxon>Eukaryota</taxon>
        <taxon>Metazoa</taxon>
        <taxon>Ecdysozoa</taxon>
        <taxon>Arthropoda</taxon>
        <taxon>Hexapoda</taxon>
        <taxon>Insecta</taxon>
        <taxon>Pterygota</taxon>
        <taxon>Neoptera</taxon>
        <taxon>Paraneoptera</taxon>
        <taxon>Hemiptera</taxon>
        <taxon>Sternorrhyncha</taxon>
        <taxon>Aphidomorpha</taxon>
        <taxon>Aphidoidea</taxon>
        <taxon>Aphididae</taxon>
        <taxon>Aphidini</taxon>
        <taxon>Schizaphis</taxon>
    </lineage>
</organism>
<evidence type="ECO:0000313" key="2">
    <source>
        <dbReference type="EMBL" id="MBY19718.1"/>
    </source>
</evidence>
<sequence length="99" mass="11351">MDAAGKQNNETTDSNSWSSIATKLLISLRGACNKKFEKIKKGKKVEQWDMISKEMKAKNITVSPKQCDEKWQRLLTRFRQVRNASKKSGSGGIKWQYIN</sequence>
<dbReference type="EMBL" id="GGMR01007099">
    <property type="protein sequence ID" value="MBY19718.1"/>
    <property type="molecule type" value="Transcribed_RNA"/>
</dbReference>
<dbReference type="AlphaFoldDB" id="A0A2S2NRK9"/>
<name>A0A2S2NRK9_SCHGA</name>
<gene>
    <name evidence="2" type="primary">GT-4_0</name>
    <name evidence="2" type="ORF">g.3119</name>
</gene>
<proteinExistence type="predicted"/>
<dbReference type="Pfam" id="PF13837">
    <property type="entry name" value="Myb_DNA-bind_4"/>
    <property type="match status" value="1"/>
</dbReference>
<accession>A0A2S2NRK9</accession>